<dbReference type="Proteomes" id="UP000522199">
    <property type="component" value="Unassembled WGS sequence"/>
</dbReference>
<gene>
    <name evidence="20" type="ORF">A8L61_11005</name>
    <name evidence="23" type="ORF">AB917_07710</name>
    <name evidence="12" type="ORF">APD94_05950</name>
    <name evidence="14" type="ORF">ARR48_13255</name>
    <name evidence="13" type="ORF">ART25_10600</name>
    <name evidence="8" type="ORF">ARY78_11280</name>
    <name evidence="21" type="ORF">BB997_00640</name>
    <name evidence="35" type="ORF">BCZ19_03485</name>
    <name evidence="52" type="ORF">BES38_05705</name>
    <name evidence="22" type="ORF">CA369_08120</name>
    <name evidence="11" type="ORF">CD20_01525</name>
    <name evidence="24" type="ORF">CW845_10160</name>
    <name evidence="28" type="ORF">D4271_08155</name>
    <name evidence="29" type="ORF">D4920_10135</name>
    <name evidence="25" type="ORF">D4B11_02830</name>
    <name evidence="26" type="ORF">D4C60_09420</name>
    <name evidence="27" type="ORF">D4D89_09360</name>
    <name evidence="30" type="ORF">D5M70_08290</name>
    <name evidence="31" type="ORF">D5N24_09490</name>
    <name evidence="47" type="ORF">DCK61_01875</name>
    <name evidence="48" type="ORF">DOV25_06575</name>
    <name evidence="9" type="ORF">DQ70_00640</name>
    <name evidence="50" type="ORF">DYZ50_00275</name>
    <name evidence="51" type="ORF">DYZ80_00636</name>
    <name evidence="7" type="ORF">E0I39_09425</name>
    <name evidence="16" type="ORF">E1V33_06015</name>
    <name evidence="17" type="ORF">E1W43_00700</name>
    <name evidence="18" type="ORF">E1W56_00675</name>
    <name evidence="19" type="ORF">E1X78_03280</name>
    <name evidence="32" type="ORF">E5F58_03485</name>
    <name evidence="34" type="ORF">F1788_05560</name>
    <name evidence="36" type="ORF">F6515_06620</name>
    <name evidence="33" type="ORF">FJU19_09265</name>
    <name evidence="39" type="ORF">FV747_05775</name>
    <name evidence="40" type="ORF">G3R95_001685</name>
    <name evidence="37" type="ORF">GCV64_05575</name>
    <name evidence="41" type="ORF">GHH22_08700</name>
    <name evidence="42" type="ORF">GHO09_03115</name>
    <name evidence="38" type="ORF">GI230_01845</name>
    <name evidence="45" type="ORF">GI949_10785</name>
    <name evidence="43" type="ORF">GYO01_07395</name>
    <name evidence="44" type="ORF">GYR60_08585</name>
    <name evidence="46" type="ORF">HQN34_000262</name>
    <name evidence="49" type="ORF">HZJ64_02345</name>
    <name evidence="10" type="ORF">QD52_03480</name>
    <name evidence="15" type="ORF">Y261_10075</name>
</gene>
<evidence type="ECO:0000313" key="51">
    <source>
        <dbReference type="EMBL" id="RKA11103.1"/>
    </source>
</evidence>
<dbReference type="RefSeq" id="WP_003723403.1">
    <property type="nucleotide sequence ID" value="NC_021825.2"/>
</dbReference>
<dbReference type="Proteomes" id="UP000413786">
    <property type="component" value="Unassembled WGS sequence"/>
</dbReference>
<evidence type="ECO:0000313" key="36">
    <source>
        <dbReference type="EMBL" id="ECY9782665.1"/>
    </source>
</evidence>
<evidence type="ECO:0000313" key="40">
    <source>
        <dbReference type="EMBL" id="EDP8410125.1"/>
    </source>
</evidence>
<evidence type="ECO:0000313" key="25">
    <source>
        <dbReference type="EMBL" id="EAG9518692.1"/>
    </source>
</evidence>
<dbReference type="EMBL" id="QDAY01000001">
    <property type="protein sequence ID" value="KAA9453226.1"/>
    <property type="molecule type" value="Genomic_DNA"/>
</dbReference>
<dbReference type="EMBL" id="JACAVN010000001">
    <property type="protein sequence ID" value="NYA00658.1"/>
    <property type="molecule type" value="Genomic_DNA"/>
</dbReference>
<evidence type="ECO:0000256" key="3">
    <source>
        <dbReference type="ARBA" id="ARBA00023159"/>
    </source>
</evidence>
<evidence type="ECO:0000313" key="91">
    <source>
        <dbReference type="Proteomes" id="UP000845014"/>
    </source>
</evidence>
<dbReference type="EMBL" id="AABGFX010000005">
    <property type="protein sequence ID" value="EAH3127302.1"/>
    <property type="molecule type" value="Genomic_DNA"/>
</dbReference>
<reference evidence="76 78" key="7">
    <citation type="submission" date="2019-04" db="EMBL/GenBank/DDBJ databases">
        <authorList>
            <person name="Ashton P.M."/>
            <person name="Dallman T."/>
            <person name="Nair S."/>
            <person name="De Pinna E."/>
            <person name="Peters T."/>
            <person name="Grant K."/>
        </authorList>
    </citation>
    <scope>NUCLEOTIDE SEQUENCE [LARGE SCALE GENOMIC DNA]</scope>
    <source>
        <strain evidence="29 83">282333</strain>
        <strain evidence="31 82">282352</strain>
        <strain evidence="25 85">289003</strain>
        <strain evidence="26 87">429821</strain>
        <strain evidence="28 78">562417</strain>
        <strain evidence="30 81">562428</strain>
        <strain evidence="27 76">563356</strain>
        <strain evidence="7 66">688377</strain>
        <strain evidence="33 74">760311</strain>
        <strain evidence="39 71">788324</strain>
        <strain evidence="38 69">833351</strain>
        <strain evidence="40 72">883775</strain>
        <strain evidence="16">RL15000161</strain>
        <strain evidence="17">RL15000271</strain>
        <strain evidence="18">RL15000286</strain>
        <strain evidence="19">RL15000440</strain>
    </source>
</reference>
<evidence type="ECO:0000313" key="22">
    <source>
        <dbReference type="EMBL" id="EAG4462248.1"/>
    </source>
</evidence>
<dbReference type="EMBL" id="AANDQG010000001">
    <property type="protein sequence ID" value="EDN9628325.1"/>
    <property type="molecule type" value="Genomic_DNA"/>
</dbReference>
<reference evidence="54 55" key="1">
    <citation type="journal article" date="2018" name="BMC Genomics">
        <title>Genes significantly associated with lineage II food isolates of Listeria monocytogenes.</title>
        <authorList>
            <person name="Pirone-Davies C."/>
            <person name="Chen Y."/>
            <person name="Pightling A."/>
            <person name="Ryan G."/>
            <person name="Wang Y."/>
            <person name="Yao K."/>
            <person name="Hoffmann M."/>
            <person name="Allard M.W."/>
        </authorList>
    </citation>
    <scope>NUCLEOTIDE SEQUENCE [LARGE SCALE GENOMIC DNA]</scope>
    <source>
        <strain evidence="50 55">PNUSAL000190</strain>
        <strain evidence="51 54">PNUSAL000550</strain>
    </source>
</reference>
<evidence type="ECO:0000313" key="24">
    <source>
        <dbReference type="EMBL" id="EAG9387848.1"/>
    </source>
</evidence>
<evidence type="ECO:0000313" key="41">
    <source>
        <dbReference type="EMBL" id="HAA8053234.1"/>
    </source>
</evidence>
<dbReference type="EMBL" id="DAAEEB010000005">
    <property type="protein sequence ID" value="HAA8053234.1"/>
    <property type="molecule type" value="Genomic_DNA"/>
</dbReference>
<dbReference type="EMBL" id="AAJEKY010000005">
    <property type="protein sequence ID" value="ECL0131283.1"/>
    <property type="molecule type" value="Genomic_DNA"/>
</dbReference>
<dbReference type="Proteomes" id="UP000193519">
    <property type="component" value="Chromosome"/>
</dbReference>
<dbReference type="Proteomes" id="UP000427828">
    <property type="component" value="Unassembled WGS sequence"/>
</dbReference>
<evidence type="ECO:0000313" key="88">
    <source>
        <dbReference type="Proteomes" id="UP000840197"/>
    </source>
</evidence>
<dbReference type="Proteomes" id="UP000393182">
    <property type="component" value="Unassembled WGS sequence"/>
</dbReference>
<dbReference type="InterPro" id="IPR050397">
    <property type="entry name" value="Env_Response_Regulators"/>
</dbReference>
<dbReference type="SUPFAM" id="SSF46785">
    <property type="entry name" value="Winged helix' DNA-binding domain"/>
    <property type="match status" value="1"/>
</dbReference>
<dbReference type="EMBL" id="AABEQV010000005">
    <property type="protein sequence ID" value="EAG9857211.1"/>
    <property type="molecule type" value="Genomic_DNA"/>
</dbReference>
<dbReference type="EMBL" id="RCRQ01000003">
    <property type="protein sequence ID" value="MCO38114.1"/>
    <property type="molecule type" value="Genomic_DNA"/>
</dbReference>
<dbReference type="EMBL" id="AAARLF010000001">
    <property type="protein sequence ID" value="EAE2896470.1"/>
    <property type="molecule type" value="Genomic_DNA"/>
</dbReference>
<evidence type="ECO:0000313" key="10">
    <source>
        <dbReference type="EMBL" id="EAD1184142.1"/>
    </source>
</evidence>
<dbReference type="InterPro" id="IPR012318">
    <property type="entry name" value="HTH_CRP"/>
</dbReference>
<evidence type="ECO:0000256" key="2">
    <source>
        <dbReference type="ARBA" id="ARBA00023125"/>
    </source>
</evidence>
<evidence type="ECO:0000313" key="70">
    <source>
        <dbReference type="Proteomes" id="UP000460224"/>
    </source>
</evidence>
<evidence type="ECO:0000313" key="72">
    <source>
        <dbReference type="Proteomes" id="UP000470497"/>
    </source>
</evidence>
<evidence type="ECO:0000313" key="12">
    <source>
        <dbReference type="EMBL" id="EAE1095493.1"/>
    </source>
</evidence>
<feature type="domain" description="HTH crp-type" evidence="6">
    <location>
        <begin position="145"/>
        <end position="219"/>
    </location>
</feature>
<dbReference type="EMBL" id="AABGUK010000001">
    <property type="protein sequence ID" value="EAH4241060.1"/>
    <property type="molecule type" value="Genomic_DNA"/>
</dbReference>
<dbReference type="EMBL" id="AABEMN010000003">
    <property type="protein sequence ID" value="EAG9518692.1"/>
    <property type="molecule type" value="Genomic_DNA"/>
</dbReference>
<evidence type="ECO:0000313" key="29">
    <source>
        <dbReference type="EMBL" id="EAH2282430.1"/>
    </source>
</evidence>
<dbReference type="Proteomes" id="UP000530452">
    <property type="component" value="Unassembled WGS sequence"/>
</dbReference>
<evidence type="ECO:0000313" key="30">
    <source>
        <dbReference type="EMBL" id="EAH3127302.1"/>
    </source>
</evidence>
<dbReference type="EMBL" id="AABAGT010000016">
    <property type="protein sequence ID" value="EAG0867805.1"/>
    <property type="molecule type" value="Genomic_DNA"/>
</dbReference>
<dbReference type="Proteomes" id="UP000368512">
    <property type="component" value="Unassembled WGS sequence"/>
</dbReference>
<dbReference type="GO" id="GO:0005829">
    <property type="term" value="C:cytosol"/>
    <property type="evidence" value="ECO:0007669"/>
    <property type="project" value="TreeGrafter"/>
</dbReference>
<evidence type="ECO:0000313" key="16">
    <source>
        <dbReference type="EMBL" id="EAE2659707.1"/>
    </source>
</evidence>
<dbReference type="KEGG" id="lmok:CQ02_03215"/>
<dbReference type="EMBL" id="AABFVG010000006">
    <property type="protein sequence ID" value="EAH2282430.1"/>
    <property type="molecule type" value="Genomic_DNA"/>
</dbReference>
<evidence type="ECO:0000313" key="15">
    <source>
        <dbReference type="EMBL" id="EAE2354693.1"/>
    </source>
</evidence>
<dbReference type="Proteomes" id="UP000517258">
    <property type="component" value="Unassembled WGS sequence"/>
</dbReference>
<dbReference type="EMBL" id="AABEVI010000005">
    <property type="protein sequence ID" value="EAH0218523.1"/>
    <property type="molecule type" value="Genomic_DNA"/>
</dbReference>
<evidence type="ECO:0000313" key="26">
    <source>
        <dbReference type="EMBL" id="EAG9857211.1"/>
    </source>
</evidence>
<evidence type="ECO:0000313" key="73">
    <source>
        <dbReference type="Proteomes" id="UP000478682"/>
    </source>
</evidence>
<reference evidence="49 84" key="9">
    <citation type="submission" date="2020-06" db="EMBL/GenBank/DDBJ databases">
        <title>Two Listeria outbreaks in Switzerland in 2018 and 2020.</title>
        <authorList>
            <person name="Stevens M.J.A."/>
            <person name="Bloemberg G."/>
            <person name="Nusch-Inderbinnen M."/>
            <person name="Stephan R."/>
        </authorList>
    </citation>
    <scope>NUCLEOTIDE SEQUENCE [LARGE SCALE GENOMIC DNA]</scope>
    <source>
        <strain evidence="49 84">N18-0707</strain>
    </source>
</reference>
<reference evidence="58 60" key="5">
    <citation type="submission" date="2018-06" db="EMBL/GenBank/DDBJ databases">
        <authorList>
            <consortium name="GenomeTrakr: Next Generation Sequencing Network for Food Pathogen Tracability"/>
        </authorList>
    </citation>
    <scope>NUCLEOTIDE SEQUENCE [LARGE SCALE GENOMIC DNA]</scope>
    <source>
        <strain evidence="9 61">CFSAN008042</strain>
        <strain evidence="22 80">CFSAN063727</strain>
        <strain evidence="37 56">CFSAN085184</strain>
        <strain evidence="14 62">FDA00006304</strain>
        <strain evidence="13 64">FDA00006494</strain>
        <strain evidence="8 60">FDA00007096</strain>
        <strain evidence="10 65">FDA00008584</strain>
        <strain evidence="48 53">FDA00013213</strain>
        <strain evidence="35 68">FLAG-51482A</strain>
        <strain evidence="12 58">FLAG-78586</strain>
        <strain evidence="32 79">LS1344</strain>
        <strain evidence="11 63">NYAG13B12507-5</strain>
    </source>
</reference>
<evidence type="ECO:0000313" key="50">
    <source>
        <dbReference type="EMBL" id="RJZ24269.1"/>
    </source>
</evidence>
<dbReference type="EMBL" id="AAAQOE010000001">
    <property type="protein sequence ID" value="EAE1095493.1"/>
    <property type="molecule type" value="Genomic_DNA"/>
</dbReference>
<dbReference type="Proteomes" id="UP000421738">
    <property type="component" value="Unassembled WGS sequence"/>
</dbReference>
<evidence type="ECO:0000313" key="57">
    <source>
        <dbReference type="Proteomes" id="UP000336166"/>
    </source>
</evidence>
<evidence type="ECO:0000259" key="6">
    <source>
        <dbReference type="PROSITE" id="PS51063"/>
    </source>
</evidence>
<evidence type="ECO:0000313" key="33">
    <source>
        <dbReference type="EMBL" id="ECL0131283.1"/>
    </source>
</evidence>
<evidence type="ECO:0000313" key="19">
    <source>
        <dbReference type="EMBL" id="EAE5603128.1"/>
    </source>
</evidence>
<dbReference type="SUPFAM" id="SSF51206">
    <property type="entry name" value="cAMP-binding domain-like"/>
    <property type="match status" value="1"/>
</dbReference>
<evidence type="ECO:0000313" key="8">
    <source>
        <dbReference type="EMBL" id="EAC5551010.1"/>
    </source>
</evidence>
<evidence type="ECO:0000256" key="1">
    <source>
        <dbReference type="ARBA" id="ARBA00023015"/>
    </source>
</evidence>
<dbReference type="PROSITE" id="PS50042">
    <property type="entry name" value="CNMP_BINDING_3"/>
    <property type="match status" value="1"/>
</dbReference>
<evidence type="ECO:0000313" key="59">
    <source>
        <dbReference type="Proteomes" id="UP000358545"/>
    </source>
</evidence>
<dbReference type="OMA" id="FRRNQKI"/>
<evidence type="ECO:0000313" key="39">
    <source>
        <dbReference type="EMBL" id="EDO0985508.1"/>
    </source>
</evidence>
<reference evidence="77 86" key="6">
    <citation type="submission" date="2019-04" db="EMBL/GenBank/DDBJ databases">
        <authorList>
            <consortium name="GenomeTrakr network: Whole genome sequencing for foodborne pathogen traceback"/>
        </authorList>
    </citation>
    <scope>NUCLEOTIDE SEQUENCE [LARGE SCALE GENOMIC DNA]</scope>
    <source>
        <strain evidence="23 86">CFSAN004300</strain>
        <strain evidence="24 77">CFSAN072474</strain>
    </source>
</reference>
<dbReference type="Proteomes" id="UP000355989">
    <property type="component" value="Unassembled WGS sequence"/>
</dbReference>
<evidence type="ECO:0000313" key="37">
    <source>
        <dbReference type="EMBL" id="EDH0840561.1"/>
    </source>
</evidence>
<dbReference type="EMBL" id="AAAREG010000007">
    <property type="protein sequence ID" value="EAE2354693.1"/>
    <property type="molecule type" value="Genomic_DNA"/>
</dbReference>
<dbReference type="GO" id="GO:0003700">
    <property type="term" value="F:DNA-binding transcription factor activity"/>
    <property type="evidence" value="ECO:0007669"/>
    <property type="project" value="TreeGrafter"/>
</dbReference>
<evidence type="ECO:0000313" key="86">
    <source>
        <dbReference type="Proteomes" id="UP000548278"/>
    </source>
</evidence>
<evidence type="ECO:0000313" key="43">
    <source>
        <dbReference type="EMBL" id="HAB7363924.1"/>
    </source>
</evidence>
<evidence type="ECO:0000313" key="52">
    <source>
        <dbReference type="EMBL" id="UUJ80708.1"/>
    </source>
</evidence>
<dbReference type="Proteomes" id="UP000460224">
    <property type="component" value="Unassembled WGS sequence"/>
</dbReference>
<dbReference type="EMBL" id="AAAQQZ010000005">
    <property type="protein sequence ID" value="EAE1339356.1"/>
    <property type="molecule type" value="Genomic_DNA"/>
</dbReference>
<dbReference type="EMBL" id="AANOZB010000004">
    <property type="protein sequence ID" value="EDP8410125.1"/>
    <property type="molecule type" value="Genomic_DNA"/>
</dbReference>
<sequence length="233" mass="26691">MSLLNEENSFYNVDLLNLLKDSSEAVLPYKRIRFRRNQQILAEGAETDYFYIIEDGVVSMSKNTCKEDSIINFLGKQECIGPLTLLGGAKSPVNYTTISEVSVYQFERKYVLNKFLSSPDVFWQMNALMQSMVTPMLEREGYVNLPSSEKVLAGLIACGERFGRIESDGSCLIPYYFTQKILGNYLNLARAYVATNLRKLEEDGIIALSPKPWRVNNFEIHKQKLKENHEPYI</sequence>
<evidence type="ECO:0000313" key="80">
    <source>
        <dbReference type="Proteomes" id="UP000528151"/>
    </source>
</evidence>
<dbReference type="Proteomes" id="UP000843775">
    <property type="component" value="Unassembled WGS sequence"/>
</dbReference>
<dbReference type="EMBL" id="AALGDA010000015">
    <property type="protein sequence ID" value="ECY9782665.1"/>
    <property type="molecule type" value="Genomic_DNA"/>
</dbReference>
<evidence type="ECO:0000313" key="18">
    <source>
        <dbReference type="EMBL" id="EAE4940561.1"/>
    </source>
</evidence>
<dbReference type="Proteomes" id="UP000529135">
    <property type="component" value="Unassembled WGS sequence"/>
</dbReference>
<dbReference type="InterPro" id="IPR000595">
    <property type="entry name" value="cNMP-bd_dom"/>
</dbReference>
<accession>A0A0B8RGA0</accession>
<evidence type="ECO:0000313" key="7">
    <source>
        <dbReference type="EMBL" id="EAC4483110.1"/>
    </source>
</evidence>
<dbReference type="EMBL" id="DAAIHR010000007">
    <property type="protein sequence ID" value="HAB8398577.1"/>
    <property type="molecule type" value="Genomic_DNA"/>
</dbReference>
<dbReference type="Proteomes" id="UP000840567">
    <property type="component" value="Unassembled WGS sequence"/>
</dbReference>
<reference evidence="47 70" key="3">
    <citation type="submission" date="2018-04" db="EMBL/GenBank/DDBJ databases">
        <title>Genome Analysis of a Prevalent Clone of Listeria monocytogenes Sequence Type 87 in China.</title>
        <authorList>
            <person name="Wang Y."/>
        </authorList>
    </citation>
    <scope>NUCLEOTIDE SEQUENCE [LARGE SCALE GENOMIC DNA]</scope>
    <source>
        <strain evidence="47 70">ICDC_LM1523</strain>
    </source>
</reference>
<name>A0A0B8RGA0_LISMN</name>
<evidence type="ECO:0000313" key="82">
    <source>
        <dbReference type="Proteomes" id="UP000530452"/>
    </source>
</evidence>
<dbReference type="Proteomes" id="UP000840197">
    <property type="component" value="Unassembled WGS sequence"/>
</dbReference>
<evidence type="ECO:0000313" key="14">
    <source>
        <dbReference type="EMBL" id="EAE1632761.1"/>
    </source>
</evidence>
<reference evidence="88 89" key="2">
    <citation type="journal article" date="2018" name="Genome Biol.">
        <title>SKESA: strategic k-mer extension for scrupulous assemblies.</title>
        <authorList>
            <person name="Souvorov A."/>
            <person name="Agarwala R."/>
            <person name="Lipman D.J."/>
        </authorList>
    </citation>
    <scope>NUCLEOTIDE SEQUENCE [LARGE SCALE GENOMIC DNA]</scope>
    <source>
        <strain evidence="41">09CEB371LM</strain>
        <strain evidence="46">2017-325981-023-01</strain>
        <strain evidence="44 88">CFIAFB20130012</strain>
        <strain evidence="43 91">CFIAFB20160079</strain>
        <strain evidence="45 90">DMG1500109</strain>
        <strain evidence="42">Sam_F526FDD3-C0F7-43DB-B204-E231FEF9C926</strain>
    </source>
</reference>
<evidence type="ECO:0000313" key="13">
    <source>
        <dbReference type="EMBL" id="EAE1339356.1"/>
    </source>
</evidence>
<evidence type="ECO:0000313" key="54">
    <source>
        <dbReference type="Proteomes" id="UP000272537"/>
    </source>
</evidence>
<dbReference type="PANTHER" id="PTHR24567">
    <property type="entry name" value="CRP FAMILY TRANSCRIPTIONAL REGULATORY PROTEIN"/>
    <property type="match status" value="1"/>
</dbReference>
<dbReference type="EMBL" id="AANEHK010000004">
    <property type="protein sequence ID" value="EDO0985508.1"/>
    <property type="molecule type" value="Genomic_DNA"/>
</dbReference>
<dbReference type="Proteomes" id="UP000843503">
    <property type="component" value="Unassembled WGS sequence"/>
</dbReference>
<dbReference type="InterPro" id="IPR036390">
    <property type="entry name" value="WH_DNA-bd_sf"/>
</dbReference>
<reference evidence="52" key="10">
    <citation type="submission" date="2022-06" db="EMBL/GenBank/DDBJ databases">
        <title>Complete genomes of Listeria monocytogenes strains L58-55 and 6179.</title>
        <authorList>
            <person name="Schmitz-Esser S."/>
            <person name="Tibbs-Cortes B.W."/>
        </authorList>
    </citation>
    <scope>NUCLEOTIDE SEQUENCE</scope>
    <source>
        <strain evidence="52">L58-55</strain>
    </source>
</reference>
<dbReference type="KEGG" id="lmoe:BN418_0695"/>
<evidence type="ECO:0000313" key="71">
    <source>
        <dbReference type="Proteomes" id="UP000467536"/>
    </source>
</evidence>
<dbReference type="PROSITE" id="PS51063">
    <property type="entry name" value="HTH_CRP_2"/>
    <property type="match status" value="1"/>
</dbReference>
<dbReference type="Proteomes" id="UP000548826">
    <property type="component" value="Unassembled WGS sequence"/>
</dbReference>
<evidence type="ECO:0000313" key="31">
    <source>
        <dbReference type="EMBL" id="EAH3294629.1"/>
    </source>
</evidence>
<dbReference type="EMBL" id="CP098507">
    <property type="protein sequence ID" value="UUJ80708.1"/>
    <property type="molecule type" value="Genomic_DNA"/>
</dbReference>
<evidence type="ECO:0000313" key="34">
    <source>
        <dbReference type="EMBL" id="ECR7122180.1"/>
    </source>
</evidence>
<evidence type="ECO:0000313" key="44">
    <source>
        <dbReference type="EMBL" id="HAB8398577.1"/>
    </source>
</evidence>
<dbReference type="Proteomes" id="UP000332711">
    <property type="component" value="Unassembled WGS sequence"/>
</dbReference>
<evidence type="ECO:0000313" key="38">
    <source>
        <dbReference type="EMBL" id="EDN9628325.1"/>
    </source>
</evidence>
<evidence type="ECO:0000313" key="74">
    <source>
        <dbReference type="Proteomes" id="UP000478945"/>
    </source>
</evidence>
<dbReference type="EMBL" id="AABDGJ010000004">
    <property type="protein sequence ID" value="EAG6990472.1"/>
    <property type="molecule type" value="Genomic_DNA"/>
</dbReference>
<dbReference type="EMBL" id="AABGHY010000006">
    <property type="protein sequence ID" value="EAH3294629.1"/>
    <property type="molecule type" value="Genomic_DNA"/>
</dbReference>
<dbReference type="EMBL" id="AABEKY010000005">
    <property type="protein sequence ID" value="EAG9387848.1"/>
    <property type="molecule type" value="Genomic_DNA"/>
</dbReference>
<dbReference type="KEGG" id="lmv:Y193_12750"/>
<dbReference type="EMBL" id="AAASTI010000001">
    <property type="protein sequence ID" value="EAE5603128.1"/>
    <property type="molecule type" value="Genomic_DNA"/>
</dbReference>
<dbReference type="Proteomes" id="UP000546397">
    <property type="component" value="Unassembled WGS sequence"/>
</dbReference>
<dbReference type="InterPro" id="IPR018490">
    <property type="entry name" value="cNMP-bd_dom_sf"/>
</dbReference>
<dbReference type="Proteomes" id="UP000365297">
    <property type="component" value="Unassembled WGS sequence"/>
</dbReference>
<dbReference type="EMBL" id="AABFMV010000005">
    <property type="protein sequence ID" value="EAH1615378.1"/>
    <property type="molecule type" value="Genomic_DNA"/>
</dbReference>
<evidence type="ECO:0000313" key="87">
    <source>
        <dbReference type="Proteomes" id="UP000548826"/>
    </source>
</evidence>
<dbReference type="Proteomes" id="UP000379076">
    <property type="component" value="Unassembled WGS sequence"/>
</dbReference>
<dbReference type="Proteomes" id="UP000371553">
    <property type="component" value="Unassembled WGS sequence"/>
</dbReference>
<dbReference type="Proteomes" id="UP000544530">
    <property type="component" value="Unassembled WGS sequence"/>
</dbReference>
<evidence type="ECO:0000313" key="9">
    <source>
        <dbReference type="EMBL" id="EAC7479188.1"/>
    </source>
</evidence>
<evidence type="ECO:0000313" key="65">
    <source>
        <dbReference type="Proteomes" id="UP000403352"/>
    </source>
</evidence>
<evidence type="ECO:0000313" key="81">
    <source>
        <dbReference type="Proteomes" id="UP000529135"/>
    </source>
</evidence>
<evidence type="ECO:0000313" key="66">
    <source>
        <dbReference type="Proteomes" id="UP000413786"/>
    </source>
</evidence>
<dbReference type="Proteomes" id="UP000527632">
    <property type="component" value="Unassembled WGS sequence"/>
</dbReference>
<dbReference type="EMBL" id="DAAEQL010000002">
    <property type="protein sequence ID" value="HAA8489478.1"/>
    <property type="molecule type" value="Genomic_DNA"/>
</dbReference>
<dbReference type="EMBL" id="AAASLB010000001">
    <property type="protein sequence ID" value="EAE4940561.1"/>
    <property type="molecule type" value="Genomic_DNA"/>
</dbReference>
<organism evidence="8 60">
    <name type="scientific">Listeria monocytogenes</name>
    <dbReference type="NCBI Taxonomy" id="1639"/>
    <lineage>
        <taxon>Bacteria</taxon>
        <taxon>Bacillati</taxon>
        <taxon>Bacillota</taxon>
        <taxon>Bacilli</taxon>
        <taxon>Bacillales</taxon>
        <taxon>Listeriaceae</taxon>
        <taxon>Listeria</taxon>
    </lineage>
</organism>
<dbReference type="Proteomes" id="UP000336166">
    <property type="component" value="Unassembled WGS sequence"/>
</dbReference>
<evidence type="ECO:0000313" key="45">
    <source>
        <dbReference type="EMBL" id="HAC1755450.1"/>
    </source>
</evidence>
<evidence type="ECO:0000313" key="79">
    <source>
        <dbReference type="Proteomes" id="UP000527632"/>
    </source>
</evidence>
<dbReference type="PANTHER" id="PTHR24567:SF74">
    <property type="entry name" value="HTH-TYPE TRANSCRIPTIONAL REGULATOR ARCR"/>
    <property type="match status" value="1"/>
</dbReference>
<evidence type="ECO:0000313" key="68">
    <source>
        <dbReference type="Proteomes" id="UP000427828"/>
    </source>
</evidence>
<dbReference type="CDD" id="cd00038">
    <property type="entry name" value="CAP_ED"/>
    <property type="match status" value="1"/>
</dbReference>
<evidence type="ECO:0000313" key="76">
    <source>
        <dbReference type="Proteomes" id="UP000517258"/>
    </source>
</evidence>
<dbReference type="Proteomes" id="UP000335978">
    <property type="component" value="Unassembled WGS sequence"/>
</dbReference>
<evidence type="ECO:0000313" key="20">
    <source>
        <dbReference type="EMBL" id="EAG0867805.1"/>
    </source>
</evidence>
<evidence type="ECO:0000313" key="23">
    <source>
        <dbReference type="EMBL" id="EAG6990472.1"/>
    </source>
</evidence>
<evidence type="ECO:0000313" key="21">
    <source>
        <dbReference type="EMBL" id="EAG1892110.1"/>
    </source>
</evidence>
<evidence type="ECO:0000313" key="17">
    <source>
        <dbReference type="EMBL" id="EAE2896470.1"/>
    </source>
</evidence>
<evidence type="ECO:0000313" key="42">
    <source>
        <dbReference type="EMBL" id="HAA8489478.1"/>
    </source>
</evidence>
<dbReference type="Proteomes" id="UP000269407">
    <property type="component" value="Unassembled WGS sequence"/>
</dbReference>
<dbReference type="FunFam" id="2.60.120.10:FF:000280">
    <property type="entry name" value="Crp/Fnr family transcriptional regulator"/>
    <property type="match status" value="1"/>
</dbReference>
<dbReference type="Proteomes" id="UP000285054">
    <property type="component" value="Unassembled WGS sequence"/>
</dbReference>
<dbReference type="EMBL" id="AABATR010000001">
    <property type="protein sequence ID" value="EAG1892110.1"/>
    <property type="molecule type" value="Genomic_DNA"/>
</dbReference>
<dbReference type="Proteomes" id="UP000470497">
    <property type="component" value="Unassembled WGS sequence"/>
</dbReference>
<dbReference type="Proteomes" id="UP000548278">
    <property type="component" value="Unassembled WGS sequence"/>
</dbReference>
<dbReference type="EMBL" id="DAAJZA010000007">
    <property type="protein sequence ID" value="HAC1755450.1"/>
    <property type="molecule type" value="Genomic_DNA"/>
</dbReference>
<dbReference type="EMBL" id="QXLS01000001">
    <property type="protein sequence ID" value="RKA11103.1"/>
    <property type="molecule type" value="Genomic_DNA"/>
</dbReference>
<dbReference type="Proteomes" id="UP000533021">
    <property type="component" value="Unassembled WGS sequence"/>
</dbReference>
<dbReference type="Proteomes" id="UP000467536">
    <property type="component" value="Unassembled WGS sequence"/>
</dbReference>
<dbReference type="EMBL" id="AAAPCR010000001">
    <property type="protein sequence ID" value="EAD8144743.1"/>
    <property type="molecule type" value="Genomic_DNA"/>
</dbReference>
<evidence type="ECO:0000313" key="63">
    <source>
        <dbReference type="Proteomes" id="UP000371553"/>
    </source>
</evidence>
<evidence type="ECO:0000313" key="47">
    <source>
        <dbReference type="EMBL" id="KAA9453226.1"/>
    </source>
</evidence>
<dbReference type="Proteomes" id="UP000845014">
    <property type="component" value="Unassembled WGS sequence"/>
</dbReference>
<proteinExistence type="predicted"/>
<evidence type="ECO:0000313" key="64">
    <source>
        <dbReference type="Proteomes" id="UP000379076"/>
    </source>
</evidence>
<evidence type="ECO:0000313" key="75">
    <source>
        <dbReference type="Proteomes" id="UP000489121"/>
    </source>
</evidence>
<feature type="domain" description="Cyclic nucleotide-binding" evidence="5">
    <location>
        <begin position="34"/>
        <end position="109"/>
    </location>
</feature>
<evidence type="ECO:0000259" key="5">
    <source>
        <dbReference type="PROSITE" id="PS50042"/>
    </source>
</evidence>
<dbReference type="Proteomes" id="UP000272537">
    <property type="component" value="Unassembled WGS sequence"/>
</dbReference>
<keyword evidence="1" id="KW-0805">Transcription regulation</keyword>
<evidence type="ECO:0000313" key="58">
    <source>
        <dbReference type="Proteomes" id="UP000355989"/>
    </source>
</evidence>
<evidence type="ECO:0000313" key="61">
    <source>
        <dbReference type="Proteomes" id="UP000368512"/>
    </source>
</evidence>
<dbReference type="EMBL" id="AAAIXK010000006">
    <property type="protein sequence ID" value="EAC5551010.1"/>
    <property type="molecule type" value="Genomic_DNA"/>
</dbReference>
<evidence type="ECO:0000313" key="90">
    <source>
        <dbReference type="Proteomes" id="UP000843775"/>
    </source>
</evidence>
<evidence type="ECO:0000313" key="84">
    <source>
        <dbReference type="Proteomes" id="UP000544530"/>
    </source>
</evidence>
<dbReference type="Proteomes" id="UP000358545">
    <property type="component" value="Unassembled WGS sequence"/>
</dbReference>
<evidence type="ECO:0000313" key="48">
    <source>
        <dbReference type="EMBL" id="MCO38114.1"/>
    </source>
</evidence>
<dbReference type="EMBL" id="AAMGHX010000001">
    <property type="protein sequence ID" value="EDH0840561.1"/>
    <property type="molecule type" value="Genomic_DNA"/>
</dbReference>
<evidence type="ECO:0000313" key="60">
    <source>
        <dbReference type="Proteomes" id="UP000365297"/>
    </source>
</evidence>
<dbReference type="Proteomes" id="UP000840039">
    <property type="component" value="Unassembled WGS sequence"/>
</dbReference>
<dbReference type="Proteomes" id="UP000368805">
    <property type="component" value="Unassembled WGS sequence"/>
</dbReference>
<evidence type="ECO:0000313" key="11">
    <source>
        <dbReference type="EMBL" id="EAD8144743.1"/>
    </source>
</evidence>
<evidence type="ECO:0000313" key="69">
    <source>
        <dbReference type="Proteomes" id="UP000458487"/>
    </source>
</evidence>
<evidence type="ECO:0000313" key="62">
    <source>
        <dbReference type="Proteomes" id="UP000368805"/>
    </source>
</evidence>
<reference evidence="46" key="8">
    <citation type="submission" date="2020-05" db="EMBL/GenBank/DDBJ databases">
        <authorList>
            <consortium name="NCBI Pathogen Detection Project"/>
        </authorList>
    </citation>
    <scope>NUCLEOTIDE SEQUENCE</scope>
    <source>
        <strain evidence="41">09CEB371LM</strain>
        <strain evidence="46">2017-325981-023-01</strain>
        <strain evidence="44">CFIAFB20130012</strain>
        <strain evidence="43">CFIAFB20160079</strain>
        <strain evidence="45">DMG1500109</strain>
        <strain evidence="42">Sam_F526FDD3-C0F7-43DB-B204-E231FEF9C926</strain>
    </source>
</reference>
<dbReference type="Proteomes" id="UP000401273">
    <property type="component" value="Unassembled WGS sequence"/>
</dbReference>
<dbReference type="Pfam" id="PF00027">
    <property type="entry name" value="cNMP_binding"/>
    <property type="match status" value="1"/>
</dbReference>
<dbReference type="EMBL" id="AAKHCT010000001">
    <property type="protein sequence ID" value="ECR7122180.1"/>
    <property type="molecule type" value="Genomic_DNA"/>
</dbReference>
<dbReference type="EMBL" id="QXKO01000001">
    <property type="protein sequence ID" value="RJZ24269.1"/>
    <property type="molecule type" value="Genomic_DNA"/>
</dbReference>
<evidence type="ECO:0000313" key="56">
    <source>
        <dbReference type="Proteomes" id="UP000335978"/>
    </source>
</evidence>
<evidence type="ECO:0000313" key="32">
    <source>
        <dbReference type="EMBL" id="EAH4241060.1"/>
    </source>
</evidence>
<dbReference type="EMBL" id="AAAIJX010000005">
    <property type="protein sequence ID" value="EAC4483110.1"/>
    <property type="molecule type" value="Genomic_DNA"/>
</dbReference>
<evidence type="ECO:0000256" key="4">
    <source>
        <dbReference type="ARBA" id="ARBA00023163"/>
    </source>
</evidence>
<dbReference type="EMBL" id="DAAHUJ010000003">
    <property type="protein sequence ID" value="HAB7363924.1"/>
    <property type="molecule type" value="Genomic_DNA"/>
</dbReference>
<evidence type="ECO:0000313" key="55">
    <source>
        <dbReference type="Proteomes" id="UP000285054"/>
    </source>
</evidence>
<dbReference type="EMBL" id="AALAQH010000001">
    <property type="protein sequence ID" value="ECX6923718.1"/>
    <property type="molecule type" value="Genomic_DNA"/>
</dbReference>
<dbReference type="Proteomes" id="UP000403352">
    <property type="component" value="Unassembled WGS sequence"/>
</dbReference>
<dbReference type="EMBL" id="DABJAN010000001">
    <property type="protein sequence ID" value="HAJ9592097.1"/>
    <property type="molecule type" value="Genomic_DNA"/>
</dbReference>
<dbReference type="Gene3D" id="2.60.120.10">
    <property type="entry name" value="Jelly Rolls"/>
    <property type="match status" value="1"/>
</dbReference>
<dbReference type="EMBL" id="AAAJWF010000001">
    <property type="protein sequence ID" value="EAC7479188.1"/>
    <property type="molecule type" value="Genomic_DNA"/>
</dbReference>
<dbReference type="Proteomes" id="UP000489121">
    <property type="component" value="Unassembled WGS sequence"/>
</dbReference>
<keyword evidence="2" id="KW-0238">DNA-binding</keyword>
<dbReference type="Proteomes" id="UP000458487">
    <property type="component" value="Unassembled WGS sequence"/>
</dbReference>
<dbReference type="KEGG" id="lmom:IJ09_07365"/>
<evidence type="ECO:0000313" key="28">
    <source>
        <dbReference type="EMBL" id="EAH1615378.1"/>
    </source>
</evidence>
<dbReference type="Proteomes" id="UP000528151">
    <property type="component" value="Unassembled WGS sequence"/>
</dbReference>
<protein>
    <submittedName>
        <fullName evidence="8">Crp/Fnr family transcriptional regulator</fullName>
    </submittedName>
    <submittedName>
        <fullName evidence="37">Cyclic nucleotide-binding domain-containing protein</fullName>
    </submittedName>
</protein>
<evidence type="ECO:0000313" key="27">
    <source>
        <dbReference type="EMBL" id="EAH0218523.1"/>
    </source>
</evidence>
<reference evidence="57 59" key="4">
    <citation type="submission" date="2018-06" db="EMBL/GenBank/DDBJ databases">
        <authorList>
            <consortium name="PulseNet: The National Subtyping Network for Foodborne Disease Surveillance"/>
            <person name="Tarr C.L."/>
            <person name="Trees E."/>
            <person name="Katz L.S."/>
            <person name="Carleton-Romer H.A."/>
            <person name="Stroika S."/>
            <person name="Kucerova Z."/>
            <person name="Roache K.F."/>
            <person name="Sabol A.L."/>
            <person name="Besser J."/>
            <person name="Gerner-Smidt P."/>
        </authorList>
    </citation>
    <scope>NUCLEOTIDE SEQUENCE [LARGE SCALE GENOMIC DNA]</scope>
    <source>
        <strain evidence="15 57">PNUSAL000134</strain>
        <strain evidence="20 59">PNUSAL002180</strain>
        <strain evidence="21 73">PNUSAL002298</strain>
        <strain evidence="34 67">PNUSAL005666</strain>
        <strain evidence="36 75">PNUSAL005692</strain>
    </source>
</reference>
<evidence type="ECO:0000313" key="77">
    <source>
        <dbReference type="Proteomes" id="UP000522199"/>
    </source>
</evidence>
<dbReference type="EMBL" id="AAARIE010000005">
    <property type="protein sequence ID" value="EAE2659707.1"/>
    <property type="molecule type" value="Genomic_DNA"/>
</dbReference>
<evidence type="ECO:0000313" key="35">
    <source>
        <dbReference type="EMBL" id="ECX6923718.1"/>
    </source>
</evidence>
<evidence type="ECO:0000313" key="49">
    <source>
        <dbReference type="EMBL" id="NYA00658.1"/>
    </source>
</evidence>
<dbReference type="Proteomes" id="UP000478682">
    <property type="component" value="Unassembled WGS sequence"/>
</dbReference>
<dbReference type="EMBL" id="AAALRN010000001">
    <property type="protein sequence ID" value="EAD1184142.1"/>
    <property type="molecule type" value="Genomic_DNA"/>
</dbReference>
<dbReference type="Proteomes" id="UP000525068">
    <property type="component" value="Unassembled WGS sequence"/>
</dbReference>
<dbReference type="EMBL" id="AAAQVA010000006">
    <property type="protein sequence ID" value="EAE1632761.1"/>
    <property type="molecule type" value="Genomic_DNA"/>
</dbReference>
<evidence type="ECO:0000313" key="53">
    <source>
        <dbReference type="Proteomes" id="UP000269407"/>
    </source>
</evidence>
<dbReference type="Proteomes" id="UP000478945">
    <property type="component" value="Unassembled WGS sequence"/>
</dbReference>
<evidence type="ECO:0000313" key="83">
    <source>
        <dbReference type="Proteomes" id="UP000533021"/>
    </source>
</evidence>
<keyword evidence="3" id="KW-0010">Activator</keyword>
<dbReference type="EMBL" id="AABBZO010000008">
    <property type="protein sequence ID" value="EAG4462248.1"/>
    <property type="molecule type" value="Genomic_DNA"/>
</dbReference>
<evidence type="ECO:0000313" key="67">
    <source>
        <dbReference type="Proteomes" id="UP000421738"/>
    </source>
</evidence>
<dbReference type="InterPro" id="IPR014710">
    <property type="entry name" value="RmlC-like_jellyroll"/>
</dbReference>
<evidence type="ECO:0000313" key="85">
    <source>
        <dbReference type="Proteomes" id="UP000546397"/>
    </source>
</evidence>
<evidence type="ECO:0000313" key="89">
    <source>
        <dbReference type="Proteomes" id="UP000840567"/>
    </source>
</evidence>
<evidence type="ECO:0000313" key="46">
    <source>
        <dbReference type="EMBL" id="HAJ9592097.1"/>
    </source>
</evidence>
<dbReference type="GO" id="GO:0003677">
    <property type="term" value="F:DNA binding"/>
    <property type="evidence" value="ECO:0007669"/>
    <property type="project" value="UniProtKB-KW"/>
</dbReference>
<keyword evidence="4" id="KW-0804">Transcription</keyword>
<evidence type="ECO:0000313" key="78">
    <source>
        <dbReference type="Proteomes" id="UP000525068"/>
    </source>
</evidence>
<dbReference type="Proteomes" id="UP000383365">
    <property type="component" value="Unassembled WGS sequence"/>
</dbReference>
<dbReference type="AlphaFoldDB" id="A0A0B8RGA0"/>